<dbReference type="SMART" id="SM00230">
    <property type="entry name" value="CysPc"/>
    <property type="match status" value="1"/>
</dbReference>
<dbReference type="InterPro" id="IPR022682">
    <property type="entry name" value="Calpain_domain_III"/>
</dbReference>
<dbReference type="Gene3D" id="2.60.120.380">
    <property type="match status" value="1"/>
</dbReference>
<gene>
    <name evidence="8" type="ORF">MOQ_004100</name>
</gene>
<dbReference type="AlphaFoldDB" id="K2NSY2"/>
<evidence type="ECO:0000313" key="8">
    <source>
        <dbReference type="EMBL" id="EKF32057.1"/>
    </source>
</evidence>
<proteinExistence type="inferred from homology"/>
<reference evidence="8 9" key="1">
    <citation type="journal article" date="2012" name="BMC Genomics">
        <title>Comparative genomic analysis of human infective Trypanosoma cruzi lineages with the bat-restricted subspecies T. cruzi marinkellei.</title>
        <authorList>
            <person name="Franzen O."/>
            <person name="Talavera-Lopez C."/>
            <person name="Ochaya S."/>
            <person name="Butler C.E."/>
            <person name="Messenger L.A."/>
            <person name="Lewis M.D."/>
            <person name="Llewellyn M.S."/>
            <person name="Marinkelle C.J."/>
            <person name="Tyler K.M."/>
            <person name="Miles M.A."/>
            <person name="Andersson B."/>
        </authorList>
    </citation>
    <scope>NUCLEOTIDE SEQUENCE [LARGE SCALE GENOMIC DNA]</scope>
    <source>
        <strain evidence="8 9">B7</strain>
    </source>
</reference>
<dbReference type="InterPro" id="IPR038765">
    <property type="entry name" value="Papain-like_cys_pep_sf"/>
</dbReference>
<dbReference type="SUPFAM" id="SSF54001">
    <property type="entry name" value="Cysteine proteinases"/>
    <property type="match status" value="1"/>
</dbReference>
<dbReference type="PANTHER" id="PTHR10183">
    <property type="entry name" value="CALPAIN"/>
    <property type="match status" value="1"/>
</dbReference>
<evidence type="ECO:0000256" key="2">
    <source>
        <dbReference type="ARBA" id="ARBA00022670"/>
    </source>
</evidence>
<dbReference type="Proteomes" id="UP000007350">
    <property type="component" value="Unassembled WGS sequence"/>
</dbReference>
<evidence type="ECO:0000256" key="3">
    <source>
        <dbReference type="ARBA" id="ARBA00022801"/>
    </source>
</evidence>
<dbReference type="InterPro" id="IPR056040">
    <property type="entry name" value="DUF7623"/>
</dbReference>
<dbReference type="GO" id="GO:0004198">
    <property type="term" value="F:calcium-dependent cysteine-type endopeptidase activity"/>
    <property type="evidence" value="ECO:0007669"/>
    <property type="project" value="InterPro"/>
</dbReference>
<dbReference type="InterPro" id="IPR022684">
    <property type="entry name" value="Calpain_cysteine_protease"/>
</dbReference>
<sequence>LEDVPLGRDSKFLDMERGLAKLRKDPNASAEALSSLEEDLNMRAHEVAREFLKKERAYLDPEPLGVLVEDLPLNHDPILNALERKRRELKKDPKRNGDSIRGCENDIHDRVKAIAKEFLDNERRFLDPEPEGVLLRYLPLNLDKKFRSLELKRREKLRFPFLGNEDHSVRRLEKKLNDRAHKLAKEILSRNHAFLDLEPLGVPIDDLPLNTDEKFRRIDEVLCMHAMDTHVDQSTRKELQNELNGRAFELAEELLNEERSFLPSSPFGIPLEELSLNNDLPLRAIERARRAKRGQMLDDAEEKQMMFERVLKIAEGVLARDRDYLQPNPWKVSLTQLPLDADDVFHSLELERHRLKKNPAENSDEIQDVENALNDRELRLAEEFIKNERAFLDREPEGVPLELLPIDTDNIFHEMELERRQLRQNPKISKEEIEEYEEKMRERVRALALEYRGWQDEEFHESNKHMAEEWPRICELYPEGIRDPVVPEKTLPSQVSSAPLELGYLAPFIAAMSRHPPLIYRLFDSKEHPVNGPYSFIFYDPNSSPVRVEIDDRVPVDANMEPKFTRVPKRSWYPLLLEKAYAKFVGGYSRLDQCTPHETLRDLTGRPVLHIPLDDKLAEAANTGDFRSVRFWGGVAKDLERGDVITCMSNVDAGDGIHPLCSYALLAVIETVKESNDPADIVIKLHNCYFDEPFYSGPLNRNDGDWSKELRDVCGSDPSRGDHLFMPLLTFLNNFSSIQRCNINCGDRLTAVGKWNRKNCGGNPKFRTFRNNPIYLVENKSSRPVRILAELCHQTPSFSDSDGLNHYHQTGLVLMQSVHAKMAPTPLITSSTHRFIQKGMMLDAREVCSQMDLPPSTTCYLIPYTMKRGCHGKFNISVYPGMAKVTLTPLRYAGLKREPLFVDFVLKSGLNSSARVSLQVSDPCDVHVLLEQVKRRENVNPLVDFLADDAVKLTVFDNYGIKVASTGDPTNAREQSLVLQLSKACLLNFVAERVNRKGGTDCPCVLYFFTPPKVLAKIVSLPPLSPVAAKPGLAIDGLSPRGVSTSSCDSADFQT</sequence>
<dbReference type="Pfam" id="PF00648">
    <property type="entry name" value="Peptidase_C2"/>
    <property type="match status" value="1"/>
</dbReference>
<dbReference type="InterPro" id="IPR036213">
    <property type="entry name" value="Calpain_III_sf"/>
</dbReference>
<keyword evidence="3" id="KW-0378">Hydrolase</keyword>
<comment type="similarity">
    <text evidence="1">Belongs to the peptidase C2 family.</text>
</comment>
<evidence type="ECO:0000256" key="1">
    <source>
        <dbReference type="ARBA" id="ARBA00007623"/>
    </source>
</evidence>
<dbReference type="GO" id="GO:0006508">
    <property type="term" value="P:proteolysis"/>
    <property type="evidence" value="ECO:0007669"/>
    <property type="project" value="UniProtKB-KW"/>
</dbReference>
<dbReference type="PANTHER" id="PTHR10183:SF379">
    <property type="entry name" value="CALPAIN-5"/>
    <property type="match status" value="1"/>
</dbReference>
<dbReference type="SUPFAM" id="SSF49758">
    <property type="entry name" value="Calpain large subunit, middle domain (domain III)"/>
    <property type="match status" value="1"/>
</dbReference>
<feature type="non-terminal residue" evidence="8">
    <location>
        <position position="1"/>
    </location>
</feature>
<dbReference type="OrthoDB" id="424753at2759"/>
<feature type="domain" description="Calpain catalytic" evidence="7">
    <location>
        <begin position="469"/>
        <end position="744"/>
    </location>
</feature>
<keyword evidence="9" id="KW-1185">Reference proteome</keyword>
<feature type="active site" evidence="5">
    <location>
        <position position="687"/>
    </location>
</feature>
<dbReference type="FunFam" id="2.60.120.380:FF:000014">
    <property type="entry name" value="Putative calpain-like cysteine peptidase"/>
    <property type="match status" value="1"/>
</dbReference>
<dbReference type="EMBL" id="AHKC01010447">
    <property type="protein sequence ID" value="EKF32057.1"/>
    <property type="molecule type" value="Genomic_DNA"/>
</dbReference>
<evidence type="ECO:0000259" key="7">
    <source>
        <dbReference type="PROSITE" id="PS50203"/>
    </source>
</evidence>
<dbReference type="PROSITE" id="PS50203">
    <property type="entry name" value="CALPAIN_CAT"/>
    <property type="match status" value="1"/>
</dbReference>
<evidence type="ECO:0000256" key="6">
    <source>
        <dbReference type="PROSITE-ProRule" id="PRU00239"/>
    </source>
</evidence>
<organism evidence="8 9">
    <name type="scientific">Trypanosoma cruzi marinkellei</name>
    <dbReference type="NCBI Taxonomy" id="85056"/>
    <lineage>
        <taxon>Eukaryota</taxon>
        <taxon>Discoba</taxon>
        <taxon>Euglenozoa</taxon>
        <taxon>Kinetoplastea</taxon>
        <taxon>Metakinetoplastina</taxon>
        <taxon>Trypanosomatida</taxon>
        <taxon>Trypanosomatidae</taxon>
        <taxon>Trypanosoma</taxon>
        <taxon>Schizotrypanum</taxon>
    </lineage>
</organism>
<keyword evidence="4" id="KW-0788">Thiol protease</keyword>
<evidence type="ECO:0000313" key="9">
    <source>
        <dbReference type="Proteomes" id="UP000007350"/>
    </source>
</evidence>
<protein>
    <submittedName>
        <fullName evidence="8">Calpain-like cysteine peptidase</fullName>
    </submittedName>
</protein>
<dbReference type="InterPro" id="IPR001300">
    <property type="entry name" value="Peptidase_C2_calpain_cat"/>
</dbReference>
<dbReference type="Gene3D" id="3.90.70.10">
    <property type="entry name" value="Cysteine proteinases"/>
    <property type="match status" value="1"/>
</dbReference>
<dbReference type="Pfam" id="PF24610">
    <property type="entry name" value="DUF7623"/>
    <property type="match status" value="6"/>
</dbReference>
<comment type="caution">
    <text evidence="6">Lacks conserved residue(s) required for the propagation of feature annotation.</text>
</comment>
<keyword evidence="2" id="KW-0645">Protease</keyword>
<dbReference type="Pfam" id="PF01067">
    <property type="entry name" value="Calpain_III"/>
    <property type="match status" value="1"/>
</dbReference>
<name>K2NSY2_TRYCR</name>
<evidence type="ECO:0000256" key="4">
    <source>
        <dbReference type="ARBA" id="ARBA00022807"/>
    </source>
</evidence>
<accession>K2NSY2</accession>
<comment type="caution">
    <text evidence="8">The sequence shown here is derived from an EMBL/GenBank/DDBJ whole genome shotgun (WGS) entry which is preliminary data.</text>
</comment>
<evidence type="ECO:0000256" key="5">
    <source>
        <dbReference type="PIRSR" id="PIRSR622684-1"/>
    </source>
</evidence>